<keyword evidence="3" id="KW-1185">Reference proteome</keyword>
<proteinExistence type="predicted"/>
<feature type="binding site" evidence="1">
    <location>
        <position position="63"/>
    </location>
    <ligand>
        <name>substrate</name>
    </ligand>
</feature>
<dbReference type="RefSeq" id="WP_006970600.1">
    <property type="nucleotide sequence ID" value="NZ_ABCS01000012.1"/>
</dbReference>
<dbReference type="OrthoDB" id="9781415at2"/>
<dbReference type="Proteomes" id="UP000005801">
    <property type="component" value="Unassembled WGS sequence"/>
</dbReference>
<dbReference type="SMART" id="SM00855">
    <property type="entry name" value="PGAM"/>
    <property type="match status" value="1"/>
</dbReference>
<dbReference type="Pfam" id="PF00300">
    <property type="entry name" value="His_Phos_1"/>
    <property type="match status" value="1"/>
</dbReference>
<dbReference type="PANTHER" id="PTHR48100">
    <property type="entry name" value="BROAD-SPECIFICITY PHOSPHATASE YOR283W-RELATED"/>
    <property type="match status" value="1"/>
</dbReference>
<reference evidence="2 3" key="1">
    <citation type="submission" date="2007-06" db="EMBL/GenBank/DDBJ databases">
        <authorList>
            <person name="Shimkets L."/>
            <person name="Ferriera S."/>
            <person name="Johnson J."/>
            <person name="Kravitz S."/>
            <person name="Beeson K."/>
            <person name="Sutton G."/>
            <person name="Rogers Y.-H."/>
            <person name="Friedman R."/>
            <person name="Frazier M."/>
            <person name="Venter J.C."/>
        </authorList>
    </citation>
    <scope>NUCLEOTIDE SEQUENCE [LARGE SCALE GENOMIC DNA]</scope>
    <source>
        <strain evidence="2 3">SIR-1</strain>
    </source>
</reference>
<dbReference type="STRING" id="391625.PPSIR1_36482"/>
<dbReference type="eggNOG" id="COG0406">
    <property type="taxonomic scope" value="Bacteria"/>
</dbReference>
<name>A6G1K1_9BACT</name>
<dbReference type="InterPro" id="IPR013078">
    <property type="entry name" value="His_Pase_superF_clade-1"/>
</dbReference>
<sequence length="218" mass="23551">MLELVLVRHGETVGQSSIRLYGATDVALAPEGEEQVAVAGRALRGWLGSERSFDRVFTSPLIRAQRSAQVVLGELGGSAAARLAEQVQVVEGFREVDFGDWEGWTWAEVEARDPDNHRRWAAEGPRFTYPGGESREAFVARVQAAVEPSLGAAFSSGAKRVLCVVHKGVIRAIAARLLAREVGSLGDAWGLPLGGYRRLCAPELGGPWTLSAFDEDPR</sequence>
<organism evidence="2 3">
    <name type="scientific">Plesiocystis pacifica SIR-1</name>
    <dbReference type="NCBI Taxonomy" id="391625"/>
    <lineage>
        <taxon>Bacteria</taxon>
        <taxon>Pseudomonadati</taxon>
        <taxon>Myxococcota</taxon>
        <taxon>Polyangia</taxon>
        <taxon>Nannocystales</taxon>
        <taxon>Nannocystaceae</taxon>
        <taxon>Plesiocystis</taxon>
    </lineage>
</organism>
<dbReference type="InterPro" id="IPR029033">
    <property type="entry name" value="His_PPase_superfam"/>
</dbReference>
<protein>
    <submittedName>
        <fullName evidence="2">Putative phosphoglycerate mutase 2 protein</fullName>
    </submittedName>
</protein>
<dbReference type="EMBL" id="ABCS01000012">
    <property type="protein sequence ID" value="EDM80265.1"/>
    <property type="molecule type" value="Genomic_DNA"/>
</dbReference>
<dbReference type="GO" id="GO:0016791">
    <property type="term" value="F:phosphatase activity"/>
    <property type="evidence" value="ECO:0007669"/>
    <property type="project" value="TreeGrafter"/>
</dbReference>
<evidence type="ECO:0000313" key="3">
    <source>
        <dbReference type="Proteomes" id="UP000005801"/>
    </source>
</evidence>
<dbReference type="SUPFAM" id="SSF53254">
    <property type="entry name" value="Phosphoglycerate mutase-like"/>
    <property type="match status" value="1"/>
</dbReference>
<gene>
    <name evidence="2" type="ORF">PPSIR1_36482</name>
</gene>
<dbReference type="Gene3D" id="3.40.50.1240">
    <property type="entry name" value="Phosphoglycerate mutase-like"/>
    <property type="match status" value="1"/>
</dbReference>
<dbReference type="PIRSF" id="PIRSF000709">
    <property type="entry name" value="6PFK_2-Ptase"/>
    <property type="match status" value="1"/>
</dbReference>
<accession>A6G1K1</accession>
<dbReference type="CDD" id="cd07067">
    <property type="entry name" value="HP_PGM_like"/>
    <property type="match status" value="1"/>
</dbReference>
<dbReference type="PANTHER" id="PTHR48100:SF1">
    <property type="entry name" value="HISTIDINE PHOSPHATASE FAMILY PROTEIN-RELATED"/>
    <property type="match status" value="1"/>
</dbReference>
<dbReference type="GO" id="GO:0005737">
    <property type="term" value="C:cytoplasm"/>
    <property type="evidence" value="ECO:0007669"/>
    <property type="project" value="TreeGrafter"/>
</dbReference>
<dbReference type="AlphaFoldDB" id="A6G1K1"/>
<comment type="caution">
    <text evidence="2">The sequence shown here is derived from an EMBL/GenBank/DDBJ whole genome shotgun (WGS) entry which is preliminary data.</text>
</comment>
<dbReference type="InterPro" id="IPR050275">
    <property type="entry name" value="PGM_Phosphatase"/>
</dbReference>
<evidence type="ECO:0000256" key="1">
    <source>
        <dbReference type="PIRSR" id="PIRSR613078-2"/>
    </source>
</evidence>
<evidence type="ECO:0000313" key="2">
    <source>
        <dbReference type="EMBL" id="EDM80265.1"/>
    </source>
</evidence>